<evidence type="ECO:0000259" key="3">
    <source>
        <dbReference type="Pfam" id="PF25021"/>
    </source>
</evidence>
<dbReference type="Gene3D" id="2.120.10.30">
    <property type="entry name" value="TolB, C-terminal domain"/>
    <property type="match status" value="5"/>
</dbReference>
<sequence>MFSCKEKIQPPDNNQNSKIESNISVVSTIAGKYLSKIEYLNSPIGLVADKEGNMYVADENAKTIRKISPDGKISLFAGSNSGEGGFRNGKGDQALFQSVQNLAIDAHGNILVVDMSNSMIRKIDPYGNVTTLAGNGKLAVVDGPAANASFYFPRGIAINSRGEIYISDNSSMIRKIDLNGNVTTVAGAMQSGYRDGQAGAALFNLPFSLVFDRSDNLYISDRQNQRIRVMNSNGQVSTLAGSGNIGNANGQGIAASFFSPAGIALDAAGNLFVAETGNHLIRKITPTGLVSTFGGTGVKGNTNGLLKIASFSNPQALCFDNNGILYIAEYGNHSIRKVSANGEVEYFYGDVSPTEGAGLSVYFNHPDGIVVDKHGNVYVADMDNNMIRKITTSGLVSTIAGAATAGYRDGLANLARFSSPMGLSINQNEEIFVADKNNSVIRKISASGTVSTVTFQRPVVGMQYPNAVYADKIGSLYYSDLESNHIFKIKTNGEAVMLTSMWGVSGNGSFWLKPSAIQMDGKGQLYVVDNGNHTICRSIDDGLNFLAIAGKRGYGNFSVSGNTNGPGETATFNRPKGMAIDAAGNIYIADSENHLIRKLSATGIVTTIAGSGVAGYADGVAVSAKFNKPSGLALNADGTILYVTDQDNHLVRKIVLGN</sequence>
<reference evidence="4 5" key="1">
    <citation type="submission" date="2014-10" db="EMBL/GenBank/DDBJ databases">
        <title>Pedobacter Kyungheensis.</title>
        <authorList>
            <person name="Anderson B.M."/>
            <person name="Newman J.D."/>
        </authorList>
    </citation>
    <scope>NUCLEOTIDE SEQUENCE [LARGE SCALE GENOMIC DNA]</scope>
    <source>
        <strain evidence="4 5">KACC 16221</strain>
    </source>
</reference>
<keyword evidence="5" id="KW-1185">Reference proteome</keyword>
<dbReference type="EMBL" id="JSYN01000004">
    <property type="protein sequence ID" value="KIA95978.1"/>
    <property type="molecule type" value="Genomic_DNA"/>
</dbReference>
<dbReference type="PANTHER" id="PTHR13833:SF71">
    <property type="entry name" value="NHL DOMAIN-CONTAINING PROTEIN"/>
    <property type="match status" value="1"/>
</dbReference>
<dbReference type="CDD" id="cd14953">
    <property type="entry name" value="NHL_like_1"/>
    <property type="match status" value="1"/>
</dbReference>
<name>A0A0C1FVT2_9SPHI</name>
<dbReference type="PROSITE" id="PS51125">
    <property type="entry name" value="NHL"/>
    <property type="match status" value="1"/>
</dbReference>
<dbReference type="AlphaFoldDB" id="A0A0C1FVT2"/>
<dbReference type="Pfam" id="PF25021">
    <property type="entry name" value="TEN_NHL"/>
    <property type="match status" value="2"/>
</dbReference>
<evidence type="ECO:0000313" key="4">
    <source>
        <dbReference type="EMBL" id="KIA95978.1"/>
    </source>
</evidence>
<dbReference type="SUPFAM" id="SSF101898">
    <property type="entry name" value="NHL repeat"/>
    <property type="match status" value="1"/>
</dbReference>
<evidence type="ECO:0000256" key="1">
    <source>
        <dbReference type="ARBA" id="ARBA00022737"/>
    </source>
</evidence>
<comment type="caution">
    <text evidence="4">The sequence shown here is derived from an EMBL/GenBank/DDBJ whole genome shotgun (WGS) entry which is preliminary data.</text>
</comment>
<feature type="domain" description="Teneurin NHL" evidence="3">
    <location>
        <begin position="143"/>
        <end position="188"/>
    </location>
</feature>
<dbReference type="Gene3D" id="2.40.10.500">
    <property type="match status" value="1"/>
</dbReference>
<dbReference type="SUPFAM" id="SSF63829">
    <property type="entry name" value="Calcium-dependent phosphotriesterase"/>
    <property type="match status" value="2"/>
</dbReference>
<evidence type="ECO:0000256" key="2">
    <source>
        <dbReference type="PROSITE-ProRule" id="PRU00504"/>
    </source>
</evidence>
<feature type="domain" description="Teneurin NHL" evidence="3">
    <location>
        <begin position="409"/>
        <end position="611"/>
    </location>
</feature>
<dbReference type="InterPro" id="IPR011042">
    <property type="entry name" value="6-blade_b-propeller_TolB-like"/>
</dbReference>
<dbReference type="Proteomes" id="UP000031246">
    <property type="component" value="Unassembled WGS sequence"/>
</dbReference>
<organism evidence="4 5">
    <name type="scientific">Pedobacter kyungheensis</name>
    <dbReference type="NCBI Taxonomy" id="1069985"/>
    <lineage>
        <taxon>Bacteria</taxon>
        <taxon>Pseudomonadati</taxon>
        <taxon>Bacteroidota</taxon>
        <taxon>Sphingobacteriia</taxon>
        <taxon>Sphingobacteriales</taxon>
        <taxon>Sphingobacteriaceae</taxon>
        <taxon>Pedobacter</taxon>
    </lineage>
</organism>
<evidence type="ECO:0000313" key="5">
    <source>
        <dbReference type="Proteomes" id="UP000031246"/>
    </source>
</evidence>
<dbReference type="PANTHER" id="PTHR13833">
    <property type="match status" value="1"/>
</dbReference>
<feature type="repeat" description="NHL" evidence="2">
    <location>
        <begin position="566"/>
        <end position="602"/>
    </location>
</feature>
<keyword evidence="1" id="KW-0677">Repeat</keyword>
<gene>
    <name evidence="4" type="ORF">OC25_05435</name>
</gene>
<dbReference type="InterPro" id="IPR001258">
    <property type="entry name" value="NHL_repeat"/>
</dbReference>
<protein>
    <recommendedName>
        <fullName evidence="3">Teneurin NHL domain-containing protein</fullName>
    </recommendedName>
</protein>
<accession>A0A0C1FVT2</accession>
<proteinExistence type="predicted"/>
<dbReference type="InterPro" id="IPR056822">
    <property type="entry name" value="TEN_NHL"/>
</dbReference>
<dbReference type="Pfam" id="PF01436">
    <property type="entry name" value="NHL"/>
    <property type="match status" value="2"/>
</dbReference>